<dbReference type="PROSITE" id="PS51727">
    <property type="entry name" value="CBP_P300_HAT"/>
    <property type="match status" value="1"/>
</dbReference>
<evidence type="ECO:0000256" key="4">
    <source>
        <dbReference type="ARBA" id="ARBA00022723"/>
    </source>
</evidence>
<evidence type="ECO:0000256" key="11">
    <source>
        <dbReference type="SAM" id="MobiDB-lite"/>
    </source>
</evidence>
<feature type="region of interest" description="Disordered" evidence="11">
    <location>
        <begin position="894"/>
        <end position="915"/>
    </location>
</feature>
<evidence type="ECO:0000256" key="8">
    <source>
        <dbReference type="ARBA" id="ARBA00023163"/>
    </source>
</evidence>
<gene>
    <name evidence="14" type="ORF">MKW98_019917</name>
</gene>
<evidence type="ECO:0000259" key="13">
    <source>
        <dbReference type="PROSITE" id="PS51727"/>
    </source>
</evidence>
<sequence>MDFQGTLMEVVYTGGIAEPGSTTTPPPPHQGRRSVAPAPNPAIGGNCSVMPPLDNTPQQFTSRWSEENPADIWLMRTFIRSCIESCIGFFLLSCNRNSNDWDVKFQNFTNNVEHMLFMEASTKAEYGDVKTLENRVISAVASIASQISSSSCLGKFSDHQVEKGRGMEIISNQSMMPPLNHHMRQQEYLLHQPQFPVQGKRNCDDFVNLQFQNYQGQHKQKHIQSSVLTKFNCDRGDAVSSRNYIDEFPEPSMDSTIDSFCYQQIPHQEPEHRIVHINFNTHQATTQHNDKKATAPFTFDAGKSAKPMEINYDISPAPDISFKKQKIGHTSNLPLSTDHQASGEMHPLHIMTPFSGYEITPEWGSLHLLESLQKYQQCMPYEPSVSEADMNKLVASALSTELVDSNIKEPILHPQNLSLAGEDDFWSKEIKEPDKHIETPTGQAEITEVDKIVGSDQSKIRGASLTETLTLDQLEEHVASLKQWVGASMPKVDEKPAMGDNACQLCAVEILFFARGSCFVCGKVFKKTDTYHSASKSGVGCRVCNNCFKKHEDRKLSGDVSGLHINKEKIRLDNDIDYQEPFVMCDICGGWQHHTCALFNNERNIDEKAEYICPKCYIQEINSGLRIPLDPSVIRGAADLRRTKLSNFIEDRLVSRLGMGKNSDEVRGDLSVRVVLSVEKKLLVKQEFFNVFKEENYPKELPYRSKVILLFQKIHGVDVCLFAMYVQEYGSKCPLPNQRSIYISYLDSVKYFRPDGTITAAGVSPRTFVYYQILLGYLDFSRRRGFAKCYIWSCPPSNAVDYIFNCHPEIQKSPKIKTLQDWYRKMLSEAASEKIVASVTNLYDHFFVPRGGDKVKAARLPYFDGDYWPLIAEAFIKKPVDVVKPTPVRKARKKKPSFEAAGCTNNASGNSRSEDQLMQDVGKEIRKSKENFIIVDLGTQYMAKDTDRDEDEVIEGKLFDGRVNFLDFCMRNNYQFDNLQRAKHSSMMILYYLHNPSAYVDNHRTCKNGINPDIACTTRSKPPREVTWGSKSRLFDHLKL</sequence>
<dbReference type="InterPro" id="IPR031162">
    <property type="entry name" value="CBP_P300_HAT"/>
</dbReference>
<dbReference type="EC" id="2.3.1.48" evidence="2"/>
<evidence type="ECO:0000313" key="14">
    <source>
        <dbReference type="EMBL" id="KAI3851918.1"/>
    </source>
</evidence>
<dbReference type="PANTHER" id="PTHR13808">
    <property type="entry name" value="CBP/P300-RELATED"/>
    <property type="match status" value="1"/>
</dbReference>
<feature type="domain" description="CBP/p300-type HAT" evidence="13">
    <location>
        <begin position="634"/>
        <end position="998"/>
    </location>
</feature>
<dbReference type="SMART" id="SM01250">
    <property type="entry name" value="KAT11"/>
    <property type="match status" value="1"/>
</dbReference>
<keyword evidence="15" id="KW-1185">Reference proteome</keyword>
<dbReference type="PROSITE" id="PS01359">
    <property type="entry name" value="ZF_PHD_1"/>
    <property type="match status" value="1"/>
</dbReference>
<evidence type="ECO:0000256" key="5">
    <source>
        <dbReference type="ARBA" id="ARBA00022771"/>
    </source>
</evidence>
<dbReference type="GO" id="GO:0045944">
    <property type="term" value="P:positive regulation of transcription by RNA polymerase II"/>
    <property type="evidence" value="ECO:0007669"/>
    <property type="project" value="TreeGrafter"/>
</dbReference>
<evidence type="ECO:0000256" key="1">
    <source>
        <dbReference type="ARBA" id="ARBA00004123"/>
    </source>
</evidence>
<dbReference type="Proteomes" id="UP001202328">
    <property type="component" value="Unassembled WGS sequence"/>
</dbReference>
<keyword evidence="3" id="KW-0808">Transferase</keyword>
<accession>A0AAD4S121</accession>
<keyword evidence="4" id="KW-0479">Metal-binding</keyword>
<dbReference type="EMBL" id="JAJJMB010015809">
    <property type="protein sequence ID" value="KAI3851918.1"/>
    <property type="molecule type" value="Genomic_DNA"/>
</dbReference>
<dbReference type="GO" id="GO:0000123">
    <property type="term" value="C:histone acetyltransferase complex"/>
    <property type="evidence" value="ECO:0007669"/>
    <property type="project" value="TreeGrafter"/>
</dbReference>
<keyword evidence="7" id="KW-0805">Transcription regulation</keyword>
<evidence type="ECO:0000313" key="15">
    <source>
        <dbReference type="Proteomes" id="UP001202328"/>
    </source>
</evidence>
<dbReference type="InterPro" id="IPR013083">
    <property type="entry name" value="Znf_RING/FYVE/PHD"/>
</dbReference>
<dbReference type="GO" id="GO:0031490">
    <property type="term" value="F:chromatin DNA binding"/>
    <property type="evidence" value="ECO:0007669"/>
    <property type="project" value="TreeGrafter"/>
</dbReference>
<keyword evidence="5 10" id="KW-0863">Zinc-finger</keyword>
<keyword evidence="8" id="KW-0804">Transcription</keyword>
<protein>
    <recommendedName>
        <fullName evidence="2">histone acetyltransferase</fullName>
        <ecNumber evidence="2">2.3.1.48</ecNumber>
    </recommendedName>
</protein>
<dbReference type="SUPFAM" id="SSF57903">
    <property type="entry name" value="FYVE/PHD zinc finger"/>
    <property type="match status" value="2"/>
</dbReference>
<evidence type="ECO:0000256" key="3">
    <source>
        <dbReference type="ARBA" id="ARBA00022679"/>
    </source>
</evidence>
<evidence type="ECO:0000256" key="2">
    <source>
        <dbReference type="ARBA" id="ARBA00013184"/>
    </source>
</evidence>
<dbReference type="InterPro" id="IPR013178">
    <property type="entry name" value="Histone_AcTrfase_Rtt109/CBP"/>
</dbReference>
<keyword evidence="9" id="KW-0539">Nucleus</keyword>
<evidence type="ECO:0000256" key="7">
    <source>
        <dbReference type="ARBA" id="ARBA00023015"/>
    </source>
</evidence>
<dbReference type="PANTHER" id="PTHR13808:SF53">
    <property type="entry name" value="HISTONE ACETYLTRANSFERASE HAC2"/>
    <property type="match status" value="1"/>
</dbReference>
<dbReference type="Pfam" id="PF08214">
    <property type="entry name" value="HAT_KAT11"/>
    <property type="match status" value="1"/>
</dbReference>
<feature type="domain" description="PHD-type" evidence="12">
    <location>
        <begin position="541"/>
        <end position="619"/>
    </location>
</feature>
<comment type="caution">
    <text evidence="14">The sequence shown here is derived from an EMBL/GenBank/DDBJ whole genome shotgun (WGS) entry which is preliminary data.</text>
</comment>
<evidence type="ECO:0000256" key="9">
    <source>
        <dbReference type="ARBA" id="ARBA00023242"/>
    </source>
</evidence>
<dbReference type="GO" id="GO:0005667">
    <property type="term" value="C:transcription regulator complex"/>
    <property type="evidence" value="ECO:0007669"/>
    <property type="project" value="TreeGrafter"/>
</dbReference>
<dbReference type="GO" id="GO:0005634">
    <property type="term" value="C:nucleus"/>
    <property type="evidence" value="ECO:0007669"/>
    <property type="project" value="UniProtKB-SubCell"/>
</dbReference>
<dbReference type="AlphaFoldDB" id="A0AAD4S121"/>
<evidence type="ECO:0000256" key="6">
    <source>
        <dbReference type="ARBA" id="ARBA00022833"/>
    </source>
</evidence>
<name>A0AAD4S121_9MAGN</name>
<organism evidence="14 15">
    <name type="scientific">Papaver atlanticum</name>
    <dbReference type="NCBI Taxonomy" id="357466"/>
    <lineage>
        <taxon>Eukaryota</taxon>
        <taxon>Viridiplantae</taxon>
        <taxon>Streptophyta</taxon>
        <taxon>Embryophyta</taxon>
        <taxon>Tracheophyta</taxon>
        <taxon>Spermatophyta</taxon>
        <taxon>Magnoliopsida</taxon>
        <taxon>Ranunculales</taxon>
        <taxon>Papaveraceae</taxon>
        <taxon>Papaveroideae</taxon>
        <taxon>Papaver</taxon>
    </lineage>
</organism>
<dbReference type="InterPro" id="IPR011011">
    <property type="entry name" value="Znf_FYVE_PHD"/>
</dbReference>
<dbReference type="GO" id="GO:0004402">
    <property type="term" value="F:histone acetyltransferase activity"/>
    <property type="evidence" value="ECO:0007669"/>
    <property type="project" value="InterPro"/>
</dbReference>
<dbReference type="GO" id="GO:0003713">
    <property type="term" value="F:transcription coactivator activity"/>
    <property type="evidence" value="ECO:0007669"/>
    <property type="project" value="TreeGrafter"/>
</dbReference>
<dbReference type="Pfam" id="PF00628">
    <property type="entry name" value="PHD"/>
    <property type="match status" value="1"/>
</dbReference>
<dbReference type="GO" id="GO:0008270">
    <property type="term" value="F:zinc ion binding"/>
    <property type="evidence" value="ECO:0007669"/>
    <property type="project" value="UniProtKB-KW"/>
</dbReference>
<dbReference type="PROSITE" id="PS50016">
    <property type="entry name" value="ZF_PHD_2"/>
    <property type="match status" value="1"/>
</dbReference>
<feature type="region of interest" description="Disordered" evidence="11">
    <location>
        <begin position="14"/>
        <end position="43"/>
    </location>
</feature>
<dbReference type="Gene3D" id="3.30.40.10">
    <property type="entry name" value="Zinc/RING finger domain, C3HC4 (zinc finger)"/>
    <property type="match status" value="1"/>
</dbReference>
<proteinExistence type="predicted"/>
<evidence type="ECO:0000259" key="12">
    <source>
        <dbReference type="PROSITE" id="PS50016"/>
    </source>
</evidence>
<keyword evidence="6" id="KW-0862">Zinc</keyword>
<dbReference type="InterPro" id="IPR019787">
    <property type="entry name" value="Znf_PHD-finger"/>
</dbReference>
<evidence type="ECO:0000256" key="10">
    <source>
        <dbReference type="PROSITE-ProRule" id="PRU00146"/>
    </source>
</evidence>
<dbReference type="InterPro" id="IPR019786">
    <property type="entry name" value="Zinc_finger_PHD-type_CS"/>
</dbReference>
<reference evidence="14" key="1">
    <citation type="submission" date="2022-04" db="EMBL/GenBank/DDBJ databases">
        <title>A functionally conserved STORR gene fusion in Papaver species that diverged 16.8 million years ago.</title>
        <authorList>
            <person name="Catania T."/>
        </authorList>
    </citation>
    <scope>NUCLEOTIDE SEQUENCE</scope>
    <source>
        <strain evidence="14">S-188037</strain>
    </source>
</reference>
<comment type="subcellular location">
    <subcellularLocation>
        <location evidence="1">Nucleus</location>
    </subcellularLocation>
</comment>